<dbReference type="GO" id="GO:0016020">
    <property type="term" value="C:membrane"/>
    <property type="evidence" value="ECO:0007669"/>
    <property type="project" value="UniProtKB-SubCell"/>
</dbReference>
<reference evidence="6" key="1">
    <citation type="submission" date="2020-11" db="EMBL/GenBank/DDBJ databases">
        <authorList>
            <person name="Tran Van P."/>
        </authorList>
    </citation>
    <scope>NUCLEOTIDE SEQUENCE</scope>
</reference>
<keyword evidence="4 5" id="KW-1133">Transmembrane helix</keyword>
<evidence type="ECO:0000313" key="6">
    <source>
        <dbReference type="EMBL" id="CAD7251135.1"/>
    </source>
</evidence>
<sequence length="701" mass="78146">MVMKNASKTTRLKGQGEMGVLLVSSDPTADAKNVTQPKKAIPIAKKTFTPPKSASNDSTSLTVPYTEVSTTTSKAAVTDDNDLLDFVEHVIEGDELLKNMSVSSNETFEVDGENVPGNAQMEQDDHKYYQSMIYSPGTGQHLWVDFEKAENATVHDLLSDSHRRAAAIQLPFDFPFYGHMIRNVTLATGGFIYMGTFIHSWIAATQYIAPLMGNFATNYSNDSTIKYLSNETSFTVQWENVVLADFLELGNFTFQATLKNNGDIIFAYRDLPINVTDIKSKAHPVKIGLADAYNIERRVFCLLKNPQGMICYKSFWLHVKEITKGFSDMPGPDLSEDMKIRLRTRRQRFIKRAVDNGIPAKDVTEAFGVSLSTVYHVMEAGDDQETRRKGRAPPNLKRTEEFMTEVAAAVAENQRKSHRQLAKEFDVSDITLRHTACDLDLKSYALPVRQLVTPRQRETQLARCCGPVMCHIIRRKTIYEYHRLELKDKQKTGQWSAIYLKALDTCPTFNDCNSCLTSLPANSTFTCYWCEQAGRCSDGVDRLRQDWLLNGCTRSSVGNVSQCPASTPQANTTIPISTTPTSLVTSSVALTSMDTSLPTPTRTAWPVSVRPTASIYTVSTTPVTVIDAGGPAMAKHMEETGIATSGVIGIFISLLVLSCALWVLYAYKFPHSPSGQLLIKYRPTQWRWSRTPRYTAASIHM</sequence>
<keyword evidence="5" id="KW-0472">Membrane</keyword>
<gene>
    <name evidence="6" type="ORF">DSTB1V02_LOCUS10902</name>
</gene>
<evidence type="ECO:0000256" key="1">
    <source>
        <dbReference type="ARBA" id="ARBA00004479"/>
    </source>
</evidence>
<evidence type="ECO:0008006" key="8">
    <source>
        <dbReference type="Google" id="ProtNLM"/>
    </source>
</evidence>
<proteinExistence type="predicted"/>
<dbReference type="PANTHER" id="PTHR13055:SF12">
    <property type="entry name" value="LD40707P"/>
    <property type="match status" value="1"/>
</dbReference>
<dbReference type="EMBL" id="LR902821">
    <property type="protein sequence ID" value="CAD7251135.1"/>
    <property type="molecule type" value="Genomic_DNA"/>
</dbReference>
<keyword evidence="3" id="KW-0732">Signal</keyword>
<keyword evidence="7" id="KW-1185">Reference proteome</keyword>
<evidence type="ECO:0000256" key="5">
    <source>
        <dbReference type="SAM" id="Phobius"/>
    </source>
</evidence>
<dbReference type="Proteomes" id="UP000677054">
    <property type="component" value="Unassembled WGS sequence"/>
</dbReference>
<comment type="subcellular location">
    <subcellularLocation>
        <location evidence="1">Membrane</location>
        <topology evidence="1">Single-pass type I membrane protein</topology>
    </subcellularLocation>
</comment>
<protein>
    <recommendedName>
        <fullName evidence="8">Plexin domain-containing protein 2</fullName>
    </recommendedName>
</protein>
<keyword evidence="2 5" id="KW-0812">Transmembrane</keyword>
<feature type="transmembrane region" description="Helical" evidence="5">
    <location>
        <begin position="646"/>
        <end position="667"/>
    </location>
</feature>
<accession>A0A7R9ABQ4</accession>
<evidence type="ECO:0000313" key="7">
    <source>
        <dbReference type="Proteomes" id="UP000677054"/>
    </source>
</evidence>
<dbReference type="OrthoDB" id="6285106at2759"/>
<organism evidence="6">
    <name type="scientific">Darwinula stevensoni</name>
    <dbReference type="NCBI Taxonomy" id="69355"/>
    <lineage>
        <taxon>Eukaryota</taxon>
        <taxon>Metazoa</taxon>
        <taxon>Ecdysozoa</taxon>
        <taxon>Arthropoda</taxon>
        <taxon>Crustacea</taxon>
        <taxon>Oligostraca</taxon>
        <taxon>Ostracoda</taxon>
        <taxon>Podocopa</taxon>
        <taxon>Podocopida</taxon>
        <taxon>Darwinulocopina</taxon>
        <taxon>Darwinuloidea</taxon>
        <taxon>Darwinulidae</taxon>
        <taxon>Darwinula</taxon>
    </lineage>
</organism>
<evidence type="ECO:0000256" key="2">
    <source>
        <dbReference type="ARBA" id="ARBA00022692"/>
    </source>
</evidence>
<dbReference type="PANTHER" id="PTHR13055">
    <property type="entry name" value="TUMOR ENDOTHELIAL MARKER 7 RELATED"/>
    <property type="match status" value="1"/>
</dbReference>
<dbReference type="AlphaFoldDB" id="A0A7R9ABQ4"/>
<evidence type="ECO:0000256" key="3">
    <source>
        <dbReference type="ARBA" id="ARBA00022729"/>
    </source>
</evidence>
<name>A0A7R9ABQ4_9CRUS</name>
<evidence type="ECO:0000256" key="4">
    <source>
        <dbReference type="ARBA" id="ARBA00022989"/>
    </source>
</evidence>
<dbReference type="EMBL" id="CAJPEV010003304">
    <property type="protein sequence ID" value="CAG0899469.1"/>
    <property type="molecule type" value="Genomic_DNA"/>
</dbReference>
<dbReference type="InterPro" id="IPR031152">
    <property type="entry name" value="PLXDC"/>
</dbReference>